<sequence>MIMVFHSKIHPYIPTLTRNASVFYEYYILRQVDIKNTMVTLTVIGKVAFTDNF</sequence>
<accession>Q9PYN2</accession>
<dbReference type="KEGG" id="vg:1442398"/>
<dbReference type="RefSeq" id="NP_059312.1">
    <property type="nucleotide sequence ID" value="NC_002331.1"/>
</dbReference>
<evidence type="ECO:0000313" key="2">
    <source>
        <dbReference type="Proteomes" id="UP000202921"/>
    </source>
</evidence>
<dbReference type="GeneID" id="1442398"/>
<organism evidence="1 2">
    <name type="scientific">Xestia c-nigrum granulosis virus</name>
    <name type="common">XnGV</name>
    <name type="synonym">Xestia c-nigrum granulovirus</name>
    <dbReference type="NCBI Taxonomy" id="51677"/>
    <lineage>
        <taxon>Viruses</taxon>
        <taxon>Viruses incertae sedis</taxon>
        <taxon>Naldaviricetes</taxon>
        <taxon>Lefavirales</taxon>
        <taxon>Baculoviridae</taxon>
        <taxon>Betabaculovirus</taxon>
        <taxon>Betabaculovirus xecnigri</taxon>
    </lineage>
</organism>
<protein>
    <submittedName>
        <fullName evidence="1">ORF164</fullName>
    </submittedName>
</protein>
<proteinExistence type="predicted"/>
<reference evidence="1 2" key="1">
    <citation type="journal article" date="1999" name="Virology">
        <title>Sequence analysis of the Xestia c-nigrum granulovirus genome.</title>
        <authorList>
            <person name="Hayakawa T."/>
            <person name="Ko R."/>
            <person name="Okano K."/>
            <person name="Seong S.I."/>
            <person name="Goto C."/>
            <person name="Maeda S."/>
        </authorList>
    </citation>
    <scope>NUCLEOTIDE SEQUENCE [LARGE SCALE GENOMIC DNA]</scope>
</reference>
<gene>
    <name evidence="1" type="primary">ORF164</name>
</gene>
<organismHost>
    <name type="scientific">Xestia</name>
    <dbReference type="NCBI Taxonomy" id="320016"/>
</organismHost>
<dbReference type="Proteomes" id="UP000202921">
    <property type="component" value="Segment"/>
</dbReference>
<dbReference type="EMBL" id="AF162221">
    <property type="protein sequence ID" value="AAF05278.1"/>
    <property type="molecule type" value="Genomic_DNA"/>
</dbReference>
<name>Q9PYN2_GVXN</name>
<evidence type="ECO:0000313" key="1">
    <source>
        <dbReference type="EMBL" id="AAF05278.1"/>
    </source>
</evidence>
<keyword evidence="2" id="KW-1185">Reference proteome</keyword>